<evidence type="ECO:0000313" key="1">
    <source>
        <dbReference type="WBParaSite" id="Smp_172130.2"/>
    </source>
</evidence>
<dbReference type="AlphaFoldDB" id="A0A5K4EWT5"/>
<proteinExistence type="predicted"/>
<dbReference type="ExpressionAtlas" id="A0A5K4EWT5">
    <property type="expression patterns" value="baseline"/>
</dbReference>
<sequence>MRQTRDHLELKAFIQRCRRADLDKLIKLTNLPRGGLKQDIQLRLISYLDQDPSTEFLSALNELRGLMYNPVSKFFPCLQCFCSHGNLLKFHDLQICFNYIFELRILMQLIPRPIT</sequence>
<dbReference type="InParanoid" id="A0A5K4EWT5"/>
<organism evidence="1">
    <name type="scientific">Schistosoma mansoni</name>
    <name type="common">Blood fluke</name>
    <dbReference type="NCBI Taxonomy" id="6183"/>
    <lineage>
        <taxon>Eukaryota</taxon>
        <taxon>Metazoa</taxon>
        <taxon>Spiralia</taxon>
        <taxon>Lophotrochozoa</taxon>
        <taxon>Platyhelminthes</taxon>
        <taxon>Trematoda</taxon>
        <taxon>Digenea</taxon>
        <taxon>Strigeidida</taxon>
        <taxon>Schistosomatoidea</taxon>
        <taxon>Schistosomatidae</taxon>
        <taxon>Schistosoma</taxon>
    </lineage>
</organism>
<dbReference type="InterPro" id="IPR036361">
    <property type="entry name" value="SAP_dom_sf"/>
</dbReference>
<dbReference type="WBParaSite" id="Smp_172130.2">
    <property type="protein sequence ID" value="Smp_172130.2"/>
    <property type="gene ID" value="Smp_172130"/>
</dbReference>
<reference evidence="1" key="1">
    <citation type="submission" date="2019-11" db="UniProtKB">
        <authorList>
            <consortium name="WormBaseParasite"/>
        </authorList>
    </citation>
    <scope>IDENTIFICATION</scope>
    <source>
        <strain evidence="1">Puerto Rican</strain>
    </source>
</reference>
<name>A0A5K4EWT5_SCHMA</name>
<protein>
    <submittedName>
        <fullName evidence="1">Putative sumo ligase</fullName>
    </submittedName>
</protein>
<accession>A0A5K4EWT5</accession>
<dbReference type="SUPFAM" id="SSF68906">
    <property type="entry name" value="SAP domain"/>
    <property type="match status" value="1"/>
</dbReference>